<evidence type="ECO:0000313" key="2">
    <source>
        <dbReference type="Proteomes" id="UP001165136"/>
    </source>
</evidence>
<gene>
    <name evidence="1" type="ORF">Atai01_74210</name>
</gene>
<sequence length="117" mass="12785">MSYDLAVWQGDVPPNDREAARAHERLYEQYLEADELVPAASSIADFVAALTDRWPDRETGDDTPWAATPLIRGASGPYIHIALAWRSADGASVFVAETANARGLICFDPQTGSLRTH</sequence>
<accession>A0A9W6RB06</accession>
<dbReference type="EMBL" id="BSTI01000026">
    <property type="protein sequence ID" value="GLY70802.1"/>
    <property type="molecule type" value="Genomic_DNA"/>
</dbReference>
<dbReference type="Proteomes" id="UP001165136">
    <property type="component" value="Unassembled WGS sequence"/>
</dbReference>
<protein>
    <submittedName>
        <fullName evidence="1">Uncharacterized protein</fullName>
    </submittedName>
</protein>
<dbReference type="AlphaFoldDB" id="A0A9W6RB06"/>
<keyword evidence="2" id="KW-1185">Reference proteome</keyword>
<evidence type="ECO:0000313" key="1">
    <source>
        <dbReference type="EMBL" id="GLY70802.1"/>
    </source>
</evidence>
<proteinExistence type="predicted"/>
<name>A0A9W6RB06_9PSEU</name>
<reference evidence="1" key="1">
    <citation type="submission" date="2023-03" db="EMBL/GenBank/DDBJ databases">
        <title>Amycolatopsis taiwanensis NBRC 103393.</title>
        <authorList>
            <person name="Ichikawa N."/>
            <person name="Sato H."/>
            <person name="Tonouchi N."/>
        </authorList>
    </citation>
    <scope>NUCLEOTIDE SEQUENCE</scope>
    <source>
        <strain evidence="1">NBRC 103393</strain>
    </source>
</reference>
<comment type="caution">
    <text evidence="1">The sequence shown here is derived from an EMBL/GenBank/DDBJ whole genome shotgun (WGS) entry which is preliminary data.</text>
</comment>
<organism evidence="1 2">
    <name type="scientific">Amycolatopsis taiwanensis</name>
    <dbReference type="NCBI Taxonomy" id="342230"/>
    <lineage>
        <taxon>Bacteria</taxon>
        <taxon>Bacillati</taxon>
        <taxon>Actinomycetota</taxon>
        <taxon>Actinomycetes</taxon>
        <taxon>Pseudonocardiales</taxon>
        <taxon>Pseudonocardiaceae</taxon>
        <taxon>Amycolatopsis</taxon>
    </lineage>
</organism>